<gene>
    <name evidence="4" type="ORF">GCM10010405_41450</name>
</gene>
<dbReference type="InterPro" id="IPR050882">
    <property type="entry name" value="Prepilin_peptidase/N-MTase"/>
</dbReference>
<dbReference type="Pfam" id="PF01478">
    <property type="entry name" value="Peptidase_A24"/>
    <property type="match status" value="1"/>
</dbReference>
<keyword evidence="2" id="KW-0472">Membrane</keyword>
<protein>
    <submittedName>
        <fullName evidence="4">A24 family peptidase</fullName>
    </submittedName>
</protein>
<feature type="transmembrane region" description="Helical" evidence="2">
    <location>
        <begin position="121"/>
        <end position="141"/>
    </location>
</feature>
<name>A0ABN3KA29_9ACTN</name>
<feature type="transmembrane region" description="Helical" evidence="2">
    <location>
        <begin position="221"/>
        <end position="242"/>
    </location>
</feature>
<dbReference type="PANTHER" id="PTHR30487:SF0">
    <property type="entry name" value="PREPILIN LEADER PEPTIDASE_N-METHYLTRANSFERASE-RELATED"/>
    <property type="match status" value="1"/>
</dbReference>
<reference evidence="4 5" key="1">
    <citation type="journal article" date="2019" name="Int. J. Syst. Evol. Microbiol.">
        <title>The Global Catalogue of Microorganisms (GCM) 10K type strain sequencing project: providing services to taxonomists for standard genome sequencing and annotation.</title>
        <authorList>
            <consortium name="The Broad Institute Genomics Platform"/>
            <consortium name="The Broad Institute Genome Sequencing Center for Infectious Disease"/>
            <person name="Wu L."/>
            <person name="Ma J."/>
        </authorList>
    </citation>
    <scope>NUCLEOTIDE SEQUENCE [LARGE SCALE GENOMIC DNA]</scope>
    <source>
        <strain evidence="4 5">JCM 6305</strain>
    </source>
</reference>
<comment type="caution">
    <text evidence="4">The sequence shown here is derived from an EMBL/GenBank/DDBJ whole genome shotgun (WGS) entry which is preliminary data.</text>
</comment>
<dbReference type="Gene3D" id="1.20.120.1220">
    <property type="match status" value="1"/>
</dbReference>
<feature type="transmembrane region" description="Helical" evidence="2">
    <location>
        <begin position="68"/>
        <end position="86"/>
    </location>
</feature>
<accession>A0ABN3KA29</accession>
<keyword evidence="5" id="KW-1185">Reference proteome</keyword>
<feature type="transmembrane region" description="Helical" evidence="2">
    <location>
        <begin position="187"/>
        <end position="209"/>
    </location>
</feature>
<evidence type="ECO:0000313" key="5">
    <source>
        <dbReference type="Proteomes" id="UP001501638"/>
    </source>
</evidence>
<keyword evidence="2" id="KW-0812">Transmembrane</keyword>
<feature type="transmembrane region" description="Helical" evidence="2">
    <location>
        <begin position="148"/>
        <end position="167"/>
    </location>
</feature>
<feature type="transmembrane region" description="Helical" evidence="2">
    <location>
        <begin position="93"/>
        <end position="109"/>
    </location>
</feature>
<evidence type="ECO:0000256" key="1">
    <source>
        <dbReference type="ARBA" id="ARBA00005801"/>
    </source>
</evidence>
<organism evidence="4 5">
    <name type="scientific">Streptomyces macrosporus</name>
    <dbReference type="NCBI Taxonomy" id="44032"/>
    <lineage>
        <taxon>Bacteria</taxon>
        <taxon>Bacillati</taxon>
        <taxon>Actinomycetota</taxon>
        <taxon>Actinomycetes</taxon>
        <taxon>Kitasatosporales</taxon>
        <taxon>Streptomycetaceae</taxon>
        <taxon>Streptomyces</taxon>
    </lineage>
</organism>
<dbReference type="InterPro" id="IPR000045">
    <property type="entry name" value="Prepilin_IV_endopep_pep"/>
</dbReference>
<keyword evidence="2" id="KW-1133">Transmembrane helix</keyword>
<comment type="similarity">
    <text evidence="1">Belongs to the peptidase A24 family.</text>
</comment>
<evidence type="ECO:0000313" key="4">
    <source>
        <dbReference type="EMBL" id="GAA2453390.1"/>
    </source>
</evidence>
<dbReference type="PANTHER" id="PTHR30487">
    <property type="entry name" value="TYPE 4 PREPILIN-LIKE PROTEINS LEADER PEPTIDE-PROCESSING ENZYME"/>
    <property type="match status" value="1"/>
</dbReference>
<feature type="domain" description="Prepilin type IV endopeptidase peptidase" evidence="3">
    <location>
        <begin position="97"/>
        <end position="208"/>
    </location>
</feature>
<dbReference type="Proteomes" id="UP001501638">
    <property type="component" value="Unassembled WGS sequence"/>
</dbReference>
<evidence type="ECO:0000256" key="2">
    <source>
        <dbReference type="SAM" id="Phobius"/>
    </source>
</evidence>
<dbReference type="RefSeq" id="WP_344325588.1">
    <property type="nucleotide sequence ID" value="NZ_BAAASZ010000027.1"/>
</dbReference>
<proteinExistence type="inferred from homology"/>
<evidence type="ECO:0000259" key="3">
    <source>
        <dbReference type="Pfam" id="PF01478"/>
    </source>
</evidence>
<dbReference type="EMBL" id="BAAASZ010000027">
    <property type="protein sequence ID" value="GAA2453390.1"/>
    <property type="molecule type" value="Genomic_DNA"/>
</dbReference>
<sequence>MRLTLIALAAVYGAVAGTLVPRAAYRLAVEPGTPSRAHCPAGHALSGWAGAARCRECGSGRDGMYGPHAAPTAVVTAVVCALLAAAVGGRPELGVWLLLAPFAVLLAVVDRRVHRLPDVVTLPLAAGGVALLGAAALLPGAGGSWTRALLGGPVLGAAYLVLFLINPRGMGLGDVKLALPVGVALGWYGWGVLLVGAFAGLVFGAVYGMSLVVARRASRKAAMPLGPFMVAGALVGLLWGGATV</sequence>